<comment type="caution">
    <text evidence="2">The sequence shown here is derived from an EMBL/GenBank/DDBJ whole genome shotgun (WGS) entry which is preliminary data.</text>
</comment>
<reference evidence="2" key="1">
    <citation type="submission" date="2023-02" db="EMBL/GenBank/DDBJ databases">
        <title>Tahibacter soli sp. nov. isolated from soil.</title>
        <authorList>
            <person name="Baek J.H."/>
            <person name="Lee J.K."/>
            <person name="Choi D.G."/>
            <person name="Jeon C.O."/>
        </authorList>
    </citation>
    <scope>NUCLEOTIDE SEQUENCE</scope>
    <source>
        <strain evidence="2">BL</strain>
    </source>
</reference>
<dbReference type="AlphaFoldDB" id="A0A9X4BIQ9"/>
<feature type="signal peptide" evidence="1">
    <location>
        <begin position="1"/>
        <end position="20"/>
    </location>
</feature>
<protein>
    <recommendedName>
        <fullName evidence="4">Lipoprotein</fullName>
    </recommendedName>
</protein>
<organism evidence="2 3">
    <name type="scientific">Tahibacter soli</name>
    <dbReference type="NCBI Taxonomy" id="2983605"/>
    <lineage>
        <taxon>Bacteria</taxon>
        <taxon>Pseudomonadati</taxon>
        <taxon>Pseudomonadota</taxon>
        <taxon>Gammaproteobacteria</taxon>
        <taxon>Lysobacterales</taxon>
        <taxon>Rhodanobacteraceae</taxon>
        <taxon>Tahibacter</taxon>
    </lineage>
</organism>
<name>A0A9X4BIQ9_9GAMM</name>
<proteinExistence type="predicted"/>
<evidence type="ECO:0008006" key="4">
    <source>
        <dbReference type="Google" id="ProtNLM"/>
    </source>
</evidence>
<accession>A0A9X4BIQ9</accession>
<keyword evidence="1" id="KW-0732">Signal</keyword>
<feature type="chain" id="PRO_5040876218" description="Lipoprotein" evidence="1">
    <location>
        <begin position="21"/>
        <end position="83"/>
    </location>
</feature>
<gene>
    <name evidence="2" type="ORF">OD750_002355</name>
</gene>
<sequence length="83" mass="8793">MYKLTMVAAVACLSAGSALAGCIDDPRSCMNSAAGSYCKDNPQACLDHPNSVSSPSVWQRLIERLREAQPKLSPSDTAGPPKR</sequence>
<dbReference type="Proteomes" id="UP001139971">
    <property type="component" value="Unassembled WGS sequence"/>
</dbReference>
<dbReference type="RefSeq" id="WP_263543598.1">
    <property type="nucleotide sequence ID" value="NZ_JAOVZO020000001.1"/>
</dbReference>
<dbReference type="EMBL" id="JAOVZO020000001">
    <property type="protein sequence ID" value="MDC8011384.1"/>
    <property type="molecule type" value="Genomic_DNA"/>
</dbReference>
<evidence type="ECO:0000313" key="3">
    <source>
        <dbReference type="Proteomes" id="UP001139971"/>
    </source>
</evidence>
<evidence type="ECO:0000313" key="2">
    <source>
        <dbReference type="EMBL" id="MDC8011384.1"/>
    </source>
</evidence>
<evidence type="ECO:0000256" key="1">
    <source>
        <dbReference type="SAM" id="SignalP"/>
    </source>
</evidence>
<dbReference type="PROSITE" id="PS51257">
    <property type="entry name" value="PROKAR_LIPOPROTEIN"/>
    <property type="match status" value="1"/>
</dbReference>
<keyword evidence="3" id="KW-1185">Reference proteome</keyword>